<reference evidence="2" key="1">
    <citation type="journal article" date="2019" name="PLoS ONE">
        <title>Extensive chloroplast genome rearrangement amongst three closely related Halamphora spp. (Bacillariophyceae), and evidence for rapid evolution as compared to land plants.</title>
        <authorList>
            <person name="Hamsher S.E."/>
            <person name="Keepers K.G."/>
            <person name="Pogoda C.S."/>
            <person name="Stepanek J.G."/>
            <person name="Kane N.C."/>
            <person name="Kociolek J.P."/>
        </authorList>
    </citation>
    <scope>NUCLEOTIDE SEQUENCE</scope>
</reference>
<protein>
    <submittedName>
        <fullName evidence="2">Preprotein translocase SecG subunit</fullName>
    </submittedName>
</protein>
<gene>
    <name evidence="2" type="primary">secG</name>
</gene>
<keyword evidence="1" id="KW-0812">Transmembrane</keyword>
<organism evidence="2">
    <name type="scientific">Halamphora americana</name>
    <dbReference type="NCBI Taxonomy" id="2305497"/>
    <lineage>
        <taxon>Eukaryota</taxon>
        <taxon>Sar</taxon>
        <taxon>Stramenopiles</taxon>
        <taxon>Ochrophyta</taxon>
        <taxon>Bacillariophyta</taxon>
        <taxon>Bacillariophyceae</taxon>
        <taxon>Bacillariophycidae</taxon>
        <taxon>Naviculales</taxon>
        <taxon>Amphipleuraceae</taxon>
        <taxon>Halamphora</taxon>
    </lineage>
</organism>
<accession>A0A516ZAV5</accession>
<dbReference type="EMBL" id="MK045450">
    <property type="protein sequence ID" value="QDR24830.1"/>
    <property type="molecule type" value="Genomic_DNA"/>
</dbReference>
<sequence>MIKLFSFLISIFLIIIIFLRIPKESVGLGSFATKTDFLGSPTSAERSLNIFTAFGILIYVTLAIQINFSNIR</sequence>
<keyword evidence="2" id="KW-0934">Plastid</keyword>
<name>A0A516ZAV5_9STRA</name>
<feature type="transmembrane region" description="Helical" evidence="1">
    <location>
        <begin position="51"/>
        <end position="68"/>
    </location>
</feature>
<dbReference type="AlphaFoldDB" id="A0A516ZAV5"/>
<keyword evidence="1" id="KW-1133">Transmembrane helix</keyword>
<dbReference type="GeneID" id="41660648"/>
<keyword evidence="1" id="KW-0472">Membrane</keyword>
<evidence type="ECO:0000313" key="2">
    <source>
        <dbReference type="EMBL" id="QDR24830.1"/>
    </source>
</evidence>
<dbReference type="RefSeq" id="YP_009686084.1">
    <property type="nucleotide sequence ID" value="NC_044463.1"/>
</dbReference>
<geneLocation type="chloroplast" evidence="2"/>
<keyword evidence="2" id="KW-0150">Chloroplast</keyword>
<proteinExistence type="predicted"/>
<evidence type="ECO:0000256" key="1">
    <source>
        <dbReference type="SAM" id="Phobius"/>
    </source>
</evidence>